<dbReference type="OrthoDB" id="2418081at2759"/>
<keyword evidence="2" id="KW-1185">Reference proteome</keyword>
<dbReference type="AlphaFoldDB" id="A0A9Q0QIN2"/>
<proteinExistence type="predicted"/>
<comment type="caution">
    <text evidence="1">The sequence shown here is derived from an EMBL/GenBank/DDBJ whole genome shotgun (WGS) entry which is preliminary data.</text>
</comment>
<protein>
    <submittedName>
        <fullName evidence="1">LYSOPHOSPHOLIPASE-RELATED</fullName>
    </submittedName>
</protein>
<dbReference type="EMBL" id="JAPFFL010000008">
    <property type="protein sequence ID" value="KAJ6706739.1"/>
    <property type="molecule type" value="Genomic_DNA"/>
</dbReference>
<dbReference type="Proteomes" id="UP001151529">
    <property type="component" value="Chromosome 4"/>
</dbReference>
<reference evidence="1" key="1">
    <citation type="submission" date="2022-11" db="EMBL/GenBank/DDBJ databases">
        <authorList>
            <person name="Hyden B.L."/>
            <person name="Feng K."/>
            <person name="Yates T."/>
            <person name="Jawdy S."/>
            <person name="Smart L.B."/>
            <person name="Muchero W."/>
        </authorList>
    </citation>
    <scope>NUCLEOTIDE SEQUENCE</scope>
    <source>
        <tissue evidence="1">Shoot tip</tissue>
    </source>
</reference>
<organism evidence="1 2">
    <name type="scientific">Salix viminalis</name>
    <name type="common">Common osier</name>
    <name type="synonym">Basket willow</name>
    <dbReference type="NCBI Taxonomy" id="40686"/>
    <lineage>
        <taxon>Eukaryota</taxon>
        <taxon>Viridiplantae</taxon>
        <taxon>Streptophyta</taxon>
        <taxon>Embryophyta</taxon>
        <taxon>Tracheophyta</taxon>
        <taxon>Spermatophyta</taxon>
        <taxon>Magnoliopsida</taxon>
        <taxon>eudicotyledons</taxon>
        <taxon>Gunneridae</taxon>
        <taxon>Pentapetalae</taxon>
        <taxon>rosids</taxon>
        <taxon>fabids</taxon>
        <taxon>Malpighiales</taxon>
        <taxon>Salicaceae</taxon>
        <taxon>Saliceae</taxon>
        <taxon>Salix</taxon>
    </lineage>
</organism>
<evidence type="ECO:0000313" key="1">
    <source>
        <dbReference type="EMBL" id="KAJ6706739.1"/>
    </source>
</evidence>
<gene>
    <name evidence="1" type="ORF">OIU85_027126</name>
</gene>
<reference evidence="1" key="2">
    <citation type="journal article" date="2023" name="Int. J. Mol. Sci.">
        <title>De Novo Assembly and Annotation of 11 Diverse Shrub Willow (Salix) Genomes Reveals Novel Gene Organization in Sex-Linked Regions.</title>
        <authorList>
            <person name="Hyden B."/>
            <person name="Feng K."/>
            <person name="Yates T.B."/>
            <person name="Jawdy S."/>
            <person name="Cereghino C."/>
            <person name="Smart L.B."/>
            <person name="Muchero W."/>
        </authorList>
    </citation>
    <scope>NUCLEOTIDE SEQUENCE [LARGE SCALE GENOMIC DNA]</scope>
    <source>
        <tissue evidence="1">Shoot tip</tissue>
    </source>
</reference>
<sequence>MALLRPLQITGIAEDCWCVGLRKRKLVLEHALNQNSHGILKHQKALLYRGENEPRGVSDSKNMARQASTLSYCCSDSPRNESGLWKAVRNVHYMIDKEIAAGALTLLTSVLLYPKTLGGGAVFSGCVPLSSSIMEQATPDVKRVLPAINTSAIQSQS</sequence>
<accession>A0A9Q0QIN2</accession>
<name>A0A9Q0QIN2_SALVM</name>
<evidence type="ECO:0000313" key="2">
    <source>
        <dbReference type="Proteomes" id="UP001151529"/>
    </source>
</evidence>